<dbReference type="RefSeq" id="XP_007374431.1">
    <property type="nucleotide sequence ID" value="XM_007374369.1"/>
</dbReference>
<dbReference type="GO" id="GO:0140003">
    <property type="term" value="F:histone H3K36me3 reader activity"/>
    <property type="evidence" value="ECO:0007669"/>
    <property type="project" value="EnsemblFungi"/>
</dbReference>
<evidence type="ECO:0000313" key="11">
    <source>
        <dbReference type="EMBL" id="EGW32916.1"/>
    </source>
</evidence>
<evidence type="ECO:0000259" key="10">
    <source>
        <dbReference type="Pfam" id="PF22732"/>
    </source>
</evidence>
<keyword evidence="7" id="KW-0539">Nucleus</keyword>
<protein>
    <recommendedName>
        <fullName evidence="3">Chromatin modification-related protein EAF3</fullName>
    </recommendedName>
</protein>
<evidence type="ECO:0000313" key="12">
    <source>
        <dbReference type="Proteomes" id="UP000000709"/>
    </source>
</evidence>
<dbReference type="OrthoDB" id="124855at2759"/>
<feature type="compositionally biased region" description="Low complexity" evidence="8">
    <location>
        <begin position="133"/>
        <end position="142"/>
    </location>
</feature>
<reference evidence="11 12" key="1">
    <citation type="journal article" date="2011" name="Proc. Natl. Acad. Sci. U.S.A.">
        <title>Comparative genomics of xylose-fermenting fungi for enhanced biofuel production.</title>
        <authorList>
            <person name="Wohlbach D.J."/>
            <person name="Kuo A."/>
            <person name="Sato T.K."/>
            <person name="Potts K.M."/>
            <person name="Salamov A.A."/>
            <person name="LaButti K.M."/>
            <person name="Sun H."/>
            <person name="Clum A."/>
            <person name="Pangilinan J.L."/>
            <person name="Lindquist E.A."/>
            <person name="Lucas S."/>
            <person name="Lapidus A."/>
            <person name="Jin M."/>
            <person name="Gunawan C."/>
            <person name="Balan V."/>
            <person name="Dale B.E."/>
            <person name="Jeffries T.W."/>
            <person name="Zinkel R."/>
            <person name="Barry K.W."/>
            <person name="Grigoriev I.V."/>
            <person name="Gasch A.P."/>
        </authorList>
    </citation>
    <scope>NUCLEOTIDE SEQUENCE [LARGE SCALE GENOMIC DNA]</scope>
    <source>
        <strain evidence="12">NRRL Y-27907 / 11-Y1</strain>
    </source>
</reference>
<dbReference type="PANTHER" id="PTHR10880">
    <property type="entry name" value="MORTALITY FACTOR 4-LIKE PROTEIN"/>
    <property type="match status" value="1"/>
</dbReference>
<feature type="domain" description="MSL3 chromodomain-like" evidence="10">
    <location>
        <begin position="56"/>
        <end position="96"/>
    </location>
</feature>
<feature type="compositionally biased region" description="Polar residues" evidence="8">
    <location>
        <begin position="106"/>
        <end position="126"/>
    </location>
</feature>
<dbReference type="SUPFAM" id="SSF54160">
    <property type="entry name" value="Chromo domain-like"/>
    <property type="match status" value="1"/>
</dbReference>
<dbReference type="GO" id="GO:0035267">
    <property type="term" value="C:NuA4 histone acetyltransferase complex"/>
    <property type="evidence" value="ECO:0007669"/>
    <property type="project" value="EnsemblFungi"/>
</dbReference>
<dbReference type="GO" id="GO:0032968">
    <property type="term" value="P:positive regulation of transcription elongation by RNA polymerase II"/>
    <property type="evidence" value="ECO:0007669"/>
    <property type="project" value="EnsemblFungi"/>
</dbReference>
<dbReference type="eggNOG" id="KOG3001">
    <property type="taxonomic scope" value="Eukaryota"/>
</dbReference>
<dbReference type="PIRSF" id="PIRSF038133">
    <property type="entry name" value="HAT_Nua4_EAF3/MRG15"/>
    <property type="match status" value="1"/>
</dbReference>
<evidence type="ECO:0000256" key="1">
    <source>
        <dbReference type="ARBA" id="ARBA00004123"/>
    </source>
</evidence>
<dbReference type="InterPro" id="IPR008676">
    <property type="entry name" value="MRG"/>
</dbReference>
<dbReference type="PANTHER" id="PTHR10880:SF15">
    <property type="entry name" value="MSL COMPLEX SUBUNIT 3"/>
    <property type="match status" value="1"/>
</dbReference>
<keyword evidence="5" id="KW-0805">Transcription regulation</keyword>
<feature type="region of interest" description="Disordered" evidence="8">
    <location>
        <begin position="101"/>
        <end position="142"/>
    </location>
</feature>
<dbReference type="GO" id="GO:1990453">
    <property type="term" value="C:nucleosome disassembly/reassembly complex"/>
    <property type="evidence" value="ECO:0007669"/>
    <property type="project" value="EnsemblFungi"/>
</dbReference>
<dbReference type="AlphaFoldDB" id="G3AKF9"/>
<dbReference type="GO" id="GO:0032221">
    <property type="term" value="C:Rpd3S complex"/>
    <property type="evidence" value="ECO:0007669"/>
    <property type="project" value="EnsemblFungi"/>
</dbReference>
<dbReference type="GO" id="GO:0060195">
    <property type="term" value="P:negative regulation of antisense RNA transcription"/>
    <property type="evidence" value="ECO:0007669"/>
    <property type="project" value="EnsemblFungi"/>
</dbReference>
<evidence type="ECO:0000256" key="6">
    <source>
        <dbReference type="ARBA" id="ARBA00023163"/>
    </source>
</evidence>
<evidence type="ECO:0000256" key="3">
    <source>
        <dbReference type="ARBA" id="ARBA00018505"/>
    </source>
</evidence>
<dbReference type="Pfam" id="PF05712">
    <property type="entry name" value="MRG"/>
    <property type="match status" value="1"/>
</dbReference>
<dbReference type="Proteomes" id="UP000000709">
    <property type="component" value="Unassembled WGS sequence"/>
</dbReference>
<evidence type="ECO:0000259" key="9">
    <source>
        <dbReference type="Pfam" id="PF05712"/>
    </source>
</evidence>
<evidence type="ECO:0000256" key="4">
    <source>
        <dbReference type="ARBA" id="ARBA00022853"/>
    </source>
</evidence>
<dbReference type="GO" id="GO:0006335">
    <property type="term" value="P:DNA replication-dependent chromatin assembly"/>
    <property type="evidence" value="ECO:0007669"/>
    <property type="project" value="EnsemblFungi"/>
</dbReference>
<dbReference type="InterPro" id="IPR016197">
    <property type="entry name" value="Chromo-like_dom_sf"/>
</dbReference>
<dbReference type="Gene3D" id="2.30.30.140">
    <property type="match status" value="1"/>
</dbReference>
<comment type="similarity">
    <text evidence="2">Belongs to the MRG family.</text>
</comment>
<dbReference type="EMBL" id="GL996501">
    <property type="protein sequence ID" value="EGW32916.1"/>
    <property type="molecule type" value="Genomic_DNA"/>
</dbReference>
<keyword evidence="4" id="KW-0156">Chromatin regulator</keyword>
<proteinExistence type="inferred from homology"/>
<dbReference type="GO" id="GO:0043487">
    <property type="term" value="P:regulation of RNA stability"/>
    <property type="evidence" value="ECO:0007669"/>
    <property type="project" value="EnsemblFungi"/>
</dbReference>
<sequence length="320" mass="37122">MSDFKPNQSVYAYHGPLIYEAKIIKVRRALDTHIINQDNQIETYAINPKFNVSKWEKQTAYFLHYQGWNSKWDEWVGVDRIMEFTEENKYKKQELDQLIKKRKSKASSPDTGTTSTAKTVNTSNEPVNKKAKTTTTTATATTTKKKKSSVTINLEFPRELKYVLVNDWEYITKDRKLVSLPSDHPVSNILQDYKTYRTKQLSADQIRILVEISEGLEVYFNKSLSLILLYKYESLQYLNFLKTDLINQENSQSKVYGVEHLLRLLISFPGLIGQTTMDTISVSVLVSEIEELLKFLVDRLEVYSNNYDYSSPQYDSLARA</sequence>
<dbReference type="KEGG" id="spaa:SPAPADRAFT_54898"/>
<dbReference type="GO" id="GO:0006368">
    <property type="term" value="P:transcription elongation by RNA polymerase II"/>
    <property type="evidence" value="ECO:0007669"/>
    <property type="project" value="EnsemblFungi"/>
</dbReference>
<dbReference type="InParanoid" id="G3AKF9"/>
<dbReference type="InterPro" id="IPR053820">
    <property type="entry name" value="MSL3_chromo-like"/>
</dbReference>
<evidence type="ECO:0000256" key="7">
    <source>
        <dbReference type="ARBA" id="ARBA00023242"/>
    </source>
</evidence>
<keyword evidence="6" id="KW-0804">Transcription</keyword>
<dbReference type="Gene3D" id="1.10.274.30">
    <property type="entry name" value="MRG domain"/>
    <property type="match status" value="1"/>
</dbReference>
<comment type="subcellular location">
    <subcellularLocation>
        <location evidence="1">Nucleus</location>
    </subcellularLocation>
</comment>
<dbReference type="FunCoup" id="G3AKF9">
    <property type="interactions" value="701"/>
</dbReference>
<dbReference type="HOGENOM" id="CLU_039566_1_1_1"/>
<evidence type="ECO:0000256" key="5">
    <source>
        <dbReference type="ARBA" id="ARBA00023015"/>
    </source>
</evidence>
<name>G3AKF9_SPAPN</name>
<gene>
    <name evidence="11" type="ORF">SPAPADRAFT_54898</name>
</gene>
<evidence type="ECO:0000256" key="2">
    <source>
        <dbReference type="ARBA" id="ARBA00009093"/>
    </source>
</evidence>
<keyword evidence="12" id="KW-1185">Reference proteome</keyword>
<dbReference type="STRING" id="619300.G3AKF9"/>
<accession>G3AKF9</accession>
<organism evidence="12">
    <name type="scientific">Spathaspora passalidarum (strain NRRL Y-27907 / 11-Y1)</name>
    <dbReference type="NCBI Taxonomy" id="619300"/>
    <lineage>
        <taxon>Eukaryota</taxon>
        <taxon>Fungi</taxon>
        <taxon>Dikarya</taxon>
        <taxon>Ascomycota</taxon>
        <taxon>Saccharomycotina</taxon>
        <taxon>Pichiomycetes</taxon>
        <taxon>Debaryomycetaceae</taxon>
        <taxon>Spathaspora</taxon>
    </lineage>
</organism>
<dbReference type="InterPro" id="IPR026541">
    <property type="entry name" value="MRG_dom"/>
</dbReference>
<dbReference type="GO" id="GO:0006281">
    <property type="term" value="P:DNA repair"/>
    <property type="evidence" value="ECO:0007669"/>
    <property type="project" value="EnsemblFungi"/>
</dbReference>
<feature type="domain" description="MRG" evidence="9">
    <location>
        <begin position="140"/>
        <end position="309"/>
    </location>
</feature>
<dbReference type="GeneID" id="18871899"/>
<evidence type="ECO:0000256" key="8">
    <source>
        <dbReference type="SAM" id="MobiDB-lite"/>
    </source>
</evidence>
<dbReference type="PROSITE" id="PS51640">
    <property type="entry name" value="MRG"/>
    <property type="match status" value="1"/>
</dbReference>
<dbReference type="GO" id="GO:0030174">
    <property type="term" value="P:regulation of DNA-templated DNA replication initiation"/>
    <property type="evidence" value="ECO:0007669"/>
    <property type="project" value="EnsemblFungi"/>
</dbReference>
<dbReference type="Pfam" id="PF22732">
    <property type="entry name" value="MSL3_chromo-like"/>
    <property type="match status" value="1"/>
</dbReference>
<dbReference type="InterPro" id="IPR038217">
    <property type="entry name" value="MRG_C_sf"/>
</dbReference>
<dbReference type="OMA" id="HKFFDIE"/>
<dbReference type="GO" id="GO:0006337">
    <property type="term" value="P:nucleosome disassembly"/>
    <property type="evidence" value="ECO:0007669"/>
    <property type="project" value="EnsemblFungi"/>
</dbReference>